<evidence type="ECO:0000313" key="4">
    <source>
        <dbReference type="Proteomes" id="UP000662111"/>
    </source>
</evidence>
<feature type="compositionally biased region" description="Basic and acidic residues" evidence="2">
    <location>
        <begin position="391"/>
        <end position="400"/>
    </location>
</feature>
<feature type="compositionally biased region" description="Low complexity" evidence="2">
    <location>
        <begin position="370"/>
        <end position="381"/>
    </location>
</feature>
<dbReference type="PANTHER" id="PTHR43539:SF78">
    <property type="entry name" value="FLAVIN-CONTAINING MONOOXYGENASE"/>
    <property type="match status" value="1"/>
</dbReference>
<gene>
    <name evidence="3" type="ORF">GCM10011509_04480</name>
</gene>
<evidence type="ECO:0000313" key="3">
    <source>
        <dbReference type="EMBL" id="GGK59271.1"/>
    </source>
</evidence>
<sequence length="400" mass="42225">MDEVLVIGSGPAGLSCAAEVNARGIPATVLEKGSDVAAAWASRYDSLRFNTSRIHSALPGAPFPRAWGQFPTRDQYVGYLRAYARRHRVPVRTGVEVRRLDPVPEGWSVRTSGGTLATRQVVVATGLANRPVLPAWARDPSAFGGTLLHSADYRCPAPFAGAEVVVVGAGSTGLEIAHELARDGAARVTLSVRTPPTVLLRRMGGLPADLPTPLFLHLPTRLVDRMLAAMSRRVVGNLTEHGLPQPVQGAISALMSRGAGTAMVDREVVDALRAGAFTVVPEAVGLEQDGVRLRDGRTVGADVVIAATGFDRGLEPLVGHLGVLGDLGMPLVRTGQESLPGLRFVGYVFRPGITGYAGRQARRAAAGVAARARAARRAPAGSTPPAWRTPPSRDRAESRR</sequence>
<dbReference type="Proteomes" id="UP000662111">
    <property type="component" value="Unassembled WGS sequence"/>
</dbReference>
<evidence type="ECO:0000256" key="1">
    <source>
        <dbReference type="ARBA" id="ARBA00023002"/>
    </source>
</evidence>
<dbReference type="Pfam" id="PF13738">
    <property type="entry name" value="Pyr_redox_3"/>
    <property type="match status" value="1"/>
</dbReference>
<organism evidence="3 4">
    <name type="scientific">Ornithinimicrobium pekingense</name>
    <dbReference type="NCBI Taxonomy" id="384677"/>
    <lineage>
        <taxon>Bacteria</taxon>
        <taxon>Bacillati</taxon>
        <taxon>Actinomycetota</taxon>
        <taxon>Actinomycetes</taxon>
        <taxon>Micrococcales</taxon>
        <taxon>Ornithinimicrobiaceae</taxon>
        <taxon>Ornithinimicrobium</taxon>
    </lineage>
</organism>
<comment type="caution">
    <text evidence="3">The sequence shown here is derived from an EMBL/GenBank/DDBJ whole genome shotgun (WGS) entry which is preliminary data.</text>
</comment>
<dbReference type="GO" id="GO:0004497">
    <property type="term" value="F:monooxygenase activity"/>
    <property type="evidence" value="ECO:0007669"/>
    <property type="project" value="UniProtKB-KW"/>
</dbReference>
<dbReference type="EMBL" id="BMLB01000001">
    <property type="protein sequence ID" value="GGK59271.1"/>
    <property type="molecule type" value="Genomic_DNA"/>
</dbReference>
<name>A0ABQ2F7N7_9MICO</name>
<dbReference type="PRINTS" id="PR00469">
    <property type="entry name" value="PNDRDTASEII"/>
</dbReference>
<evidence type="ECO:0000256" key="2">
    <source>
        <dbReference type="SAM" id="MobiDB-lite"/>
    </source>
</evidence>
<dbReference type="InterPro" id="IPR050982">
    <property type="entry name" value="Auxin_biosynth/cation_transpt"/>
</dbReference>
<protein>
    <submittedName>
        <fullName evidence="3">Monooxygenase</fullName>
    </submittedName>
</protein>
<dbReference type="RefSeq" id="WP_022922798.1">
    <property type="nucleotide sequence ID" value="NZ_BMLB01000001.1"/>
</dbReference>
<dbReference type="SUPFAM" id="SSF51905">
    <property type="entry name" value="FAD/NAD(P)-binding domain"/>
    <property type="match status" value="2"/>
</dbReference>
<keyword evidence="3" id="KW-0503">Monooxygenase</keyword>
<dbReference type="Gene3D" id="3.50.50.60">
    <property type="entry name" value="FAD/NAD(P)-binding domain"/>
    <property type="match status" value="1"/>
</dbReference>
<keyword evidence="4" id="KW-1185">Reference proteome</keyword>
<dbReference type="InterPro" id="IPR036188">
    <property type="entry name" value="FAD/NAD-bd_sf"/>
</dbReference>
<reference evidence="4" key="1">
    <citation type="journal article" date="2019" name="Int. J. Syst. Evol. Microbiol.">
        <title>The Global Catalogue of Microorganisms (GCM) 10K type strain sequencing project: providing services to taxonomists for standard genome sequencing and annotation.</title>
        <authorList>
            <consortium name="The Broad Institute Genomics Platform"/>
            <consortium name="The Broad Institute Genome Sequencing Center for Infectious Disease"/>
            <person name="Wu L."/>
            <person name="Ma J."/>
        </authorList>
    </citation>
    <scope>NUCLEOTIDE SEQUENCE [LARGE SCALE GENOMIC DNA]</scope>
    <source>
        <strain evidence="4">CGMCC 1.5362</strain>
    </source>
</reference>
<dbReference type="PRINTS" id="PR00368">
    <property type="entry name" value="FADPNR"/>
</dbReference>
<feature type="region of interest" description="Disordered" evidence="2">
    <location>
        <begin position="370"/>
        <end position="400"/>
    </location>
</feature>
<keyword evidence="1" id="KW-0560">Oxidoreductase</keyword>
<proteinExistence type="predicted"/>
<accession>A0ABQ2F7N7</accession>
<dbReference type="PANTHER" id="PTHR43539">
    <property type="entry name" value="FLAVIN-BINDING MONOOXYGENASE-LIKE PROTEIN (AFU_ORTHOLOGUE AFUA_4G09220)"/>
    <property type="match status" value="1"/>
</dbReference>